<feature type="domain" description="Haemolysin activator HlyB C-terminal" evidence="4">
    <location>
        <begin position="192"/>
        <end position="513"/>
    </location>
</feature>
<dbReference type="Pfam" id="PF08479">
    <property type="entry name" value="POTRA_2"/>
    <property type="match status" value="1"/>
</dbReference>
<evidence type="ECO:0000313" key="8">
    <source>
        <dbReference type="Proteomes" id="UP000449944"/>
    </source>
</evidence>
<feature type="domain" description="ShlB POTRA" evidence="6">
    <location>
        <begin position="143"/>
        <end position="187"/>
    </location>
</feature>
<gene>
    <name evidence="7" type="ORF">GKR67_14580</name>
</gene>
<feature type="domain" description="Polypeptide-transport-associated ShlB-type" evidence="5">
    <location>
        <begin position="54"/>
        <end position="130"/>
    </location>
</feature>
<keyword evidence="2" id="KW-0812">Transmembrane</keyword>
<evidence type="ECO:0000256" key="3">
    <source>
        <dbReference type="ARBA" id="ARBA00023237"/>
    </source>
</evidence>
<evidence type="ECO:0000256" key="1">
    <source>
        <dbReference type="ARBA" id="ARBA00022452"/>
    </source>
</evidence>
<dbReference type="AlphaFoldDB" id="A0AAW9VE49"/>
<dbReference type="Pfam" id="PF03865">
    <property type="entry name" value="ShlB"/>
    <property type="match status" value="1"/>
</dbReference>
<dbReference type="InterPro" id="IPR005565">
    <property type="entry name" value="Hemolysn_activator_HlyB_C"/>
</dbReference>
<dbReference type="InterPro" id="IPR035251">
    <property type="entry name" value="ShlB_POTRA"/>
</dbReference>
<reference evidence="7 8" key="1">
    <citation type="submission" date="2019-10" db="EMBL/GenBank/DDBJ databases">
        <title>Comparative genomic analysis of Providencia.</title>
        <authorList>
            <person name="Yuan C."/>
            <person name="Wei Y."/>
            <person name="Yin Z."/>
        </authorList>
    </citation>
    <scope>NUCLEOTIDE SEQUENCE [LARGE SCALE GENOMIC DNA]</scope>
    <source>
        <strain evidence="8">wls1934</strain>
    </source>
</reference>
<keyword evidence="1" id="KW-1134">Transmembrane beta strand</keyword>
<evidence type="ECO:0000259" key="6">
    <source>
        <dbReference type="Pfam" id="PF17287"/>
    </source>
</evidence>
<dbReference type="Proteomes" id="UP000449944">
    <property type="component" value="Unassembled WGS sequence"/>
</dbReference>
<evidence type="ECO:0000259" key="5">
    <source>
        <dbReference type="Pfam" id="PF08479"/>
    </source>
</evidence>
<sequence>MSDSTRELDKLIRERTLENINKEKWINNEIINNNKNIIDDESISESDNLKSKKFFIEKIIIENDTKYDKSLQRSEIIKKFENKELGKADILELVRELTDFYIGKGYSTTLLTVKEGNLNSQKLILKVLWGKINNALVEEKEPSLSQKMRLYDAFPFYKNKVLNVSDIDQALDNLLRISYGAKIKIIPDNMEGYSNLNFEDLDYDFLNLGIKVNNSGRKESGWNQYSGTVTFNNIIGFNDIFNFYYGYNDLKQKTDTQNSWSLSYSIPVGYWSFDTSYYRSEYEKIIGGNFGGYKSDGNSERYNFKVNRVLFRNNNHKLSAYTSIDVKDNLNRIQKLTIDVSSKRYSNITFGINDVTTILSGGTYWDLSFTKGTPWFGAAWINDPDLRGFDINFLKFNGLISWSKNINQFDYFSINYDLTTSFQYSKDVLVSDQNISIGDEFSVRGFKEDSISGNTGGYISNTLKFPFYLRQLGGVSIVPFIGYDVGYVKNNCSQYVTNCSGEYISGGSVGLKLNQQHFSSSLSAGWPLTKPKSLRNREIDNLSIYYRIGFNF</sequence>
<accession>A0AAW9VE49</accession>
<dbReference type="PANTHER" id="PTHR34597:SF3">
    <property type="entry name" value="OUTER MEMBRANE TRANSPORTER CDIB"/>
    <property type="match status" value="1"/>
</dbReference>
<evidence type="ECO:0000256" key="2">
    <source>
        <dbReference type="ARBA" id="ARBA00022692"/>
    </source>
</evidence>
<dbReference type="InterPro" id="IPR013686">
    <property type="entry name" value="Polypept-transport_assoc_ShlB"/>
</dbReference>
<dbReference type="GO" id="GO:0008320">
    <property type="term" value="F:protein transmembrane transporter activity"/>
    <property type="evidence" value="ECO:0007669"/>
    <property type="project" value="TreeGrafter"/>
</dbReference>
<dbReference type="GO" id="GO:0046819">
    <property type="term" value="P:protein secretion by the type V secretion system"/>
    <property type="evidence" value="ECO:0007669"/>
    <property type="project" value="TreeGrafter"/>
</dbReference>
<organism evidence="7 8">
    <name type="scientific">Providencia alcalifaciens</name>
    <dbReference type="NCBI Taxonomy" id="126385"/>
    <lineage>
        <taxon>Bacteria</taxon>
        <taxon>Pseudomonadati</taxon>
        <taxon>Pseudomonadota</taxon>
        <taxon>Gammaproteobacteria</taxon>
        <taxon>Enterobacterales</taxon>
        <taxon>Morganellaceae</taxon>
        <taxon>Providencia</taxon>
    </lineage>
</organism>
<keyword evidence="1" id="KW-0472">Membrane</keyword>
<comment type="caution">
    <text evidence="7">The sequence shown here is derived from an EMBL/GenBank/DDBJ whole genome shotgun (WGS) entry which is preliminary data.</text>
</comment>
<protein>
    <submittedName>
        <fullName evidence="7">ShlB/FhaC/HecB family hemolysin secretion/activation protein</fullName>
    </submittedName>
</protein>
<evidence type="ECO:0000259" key="4">
    <source>
        <dbReference type="Pfam" id="PF03865"/>
    </source>
</evidence>
<dbReference type="Gene3D" id="2.40.160.50">
    <property type="entry name" value="membrane protein fhac: a member of the omp85/tpsb transporter family"/>
    <property type="match status" value="1"/>
</dbReference>
<evidence type="ECO:0000313" key="7">
    <source>
        <dbReference type="EMBL" id="MTC35833.1"/>
    </source>
</evidence>
<keyword evidence="3" id="KW-0998">Cell outer membrane</keyword>
<proteinExistence type="predicted"/>
<dbReference type="EMBL" id="WLUB01000048">
    <property type="protein sequence ID" value="MTC35833.1"/>
    <property type="molecule type" value="Genomic_DNA"/>
</dbReference>
<dbReference type="InterPro" id="IPR051544">
    <property type="entry name" value="TPS_OM_transporter"/>
</dbReference>
<dbReference type="InterPro" id="IPR027282">
    <property type="entry name" value="TPS"/>
</dbReference>
<dbReference type="GO" id="GO:0098046">
    <property type="term" value="C:type V protein secretion system complex"/>
    <property type="evidence" value="ECO:0007669"/>
    <property type="project" value="TreeGrafter"/>
</dbReference>
<dbReference type="Pfam" id="PF17287">
    <property type="entry name" value="POTRA_3"/>
    <property type="match status" value="1"/>
</dbReference>
<name>A0AAW9VE49_9GAMM</name>
<dbReference type="PANTHER" id="PTHR34597">
    <property type="entry name" value="SLR1661 PROTEIN"/>
    <property type="match status" value="1"/>
</dbReference>
<dbReference type="PIRSF" id="PIRSF029745">
    <property type="entry name" value="FhaC"/>
    <property type="match status" value="1"/>
</dbReference>
<dbReference type="Gene3D" id="3.10.20.310">
    <property type="entry name" value="membrane protein fhac"/>
    <property type="match status" value="1"/>
</dbReference>